<comment type="caution">
    <text evidence="4">The sequence shown here is derived from an EMBL/GenBank/DDBJ whole genome shotgun (WGS) entry which is preliminary data.</text>
</comment>
<dbReference type="GO" id="GO:0016747">
    <property type="term" value="F:acyltransferase activity, transferring groups other than amino-acyl groups"/>
    <property type="evidence" value="ECO:0007669"/>
    <property type="project" value="InterPro"/>
</dbReference>
<dbReference type="PANTHER" id="PTHR43877:SF2">
    <property type="entry name" value="AMINOALKYLPHOSPHONATE N-ACETYLTRANSFERASE-RELATED"/>
    <property type="match status" value="1"/>
</dbReference>
<sequence>MSSSPSADLQAPTGVFVVAERSGAPVGCGGMRVVDATTGELTRIYVDPAARGIGVGALLVLRLEALAAQSGLSRLRLDTRSDLVEARRLYARLGYVEVARHNDDPYAEHWFAKALP</sequence>
<evidence type="ECO:0000256" key="2">
    <source>
        <dbReference type="ARBA" id="ARBA00023315"/>
    </source>
</evidence>
<dbReference type="Proteomes" id="UP000297447">
    <property type="component" value="Unassembled WGS sequence"/>
</dbReference>
<dbReference type="Pfam" id="PF00583">
    <property type="entry name" value="Acetyltransf_1"/>
    <property type="match status" value="1"/>
</dbReference>
<keyword evidence="2" id="KW-0012">Acyltransferase</keyword>
<name>A0A4R8ZVH6_9MICO</name>
<dbReference type="InterPro" id="IPR016181">
    <property type="entry name" value="Acyl_CoA_acyltransferase"/>
</dbReference>
<dbReference type="OrthoDB" id="70840at2"/>
<keyword evidence="1 4" id="KW-0808">Transferase</keyword>
<evidence type="ECO:0000259" key="3">
    <source>
        <dbReference type="PROSITE" id="PS51186"/>
    </source>
</evidence>
<dbReference type="PROSITE" id="PS51186">
    <property type="entry name" value="GNAT"/>
    <property type="match status" value="1"/>
</dbReference>
<reference evidence="4 5" key="1">
    <citation type="submission" date="2019-03" db="EMBL/GenBank/DDBJ databases">
        <title>Genomics of glacier-inhabiting Cryobacterium strains.</title>
        <authorList>
            <person name="Liu Q."/>
            <person name="Xin Y.-H."/>
        </authorList>
    </citation>
    <scope>NUCLEOTIDE SEQUENCE [LARGE SCALE GENOMIC DNA]</scope>
    <source>
        <strain evidence="4 5">Hh14</strain>
    </source>
</reference>
<dbReference type="Gene3D" id="3.40.630.30">
    <property type="match status" value="1"/>
</dbReference>
<accession>A0A4R8ZVH6</accession>
<dbReference type="PANTHER" id="PTHR43877">
    <property type="entry name" value="AMINOALKYLPHOSPHONATE N-ACETYLTRANSFERASE-RELATED-RELATED"/>
    <property type="match status" value="1"/>
</dbReference>
<evidence type="ECO:0000256" key="1">
    <source>
        <dbReference type="ARBA" id="ARBA00022679"/>
    </source>
</evidence>
<organism evidence="4 5">
    <name type="scientific">Cryobacterium frigoriphilum</name>
    <dbReference type="NCBI Taxonomy" id="1259150"/>
    <lineage>
        <taxon>Bacteria</taxon>
        <taxon>Bacillati</taxon>
        <taxon>Actinomycetota</taxon>
        <taxon>Actinomycetes</taxon>
        <taxon>Micrococcales</taxon>
        <taxon>Microbacteriaceae</taxon>
        <taxon>Cryobacterium</taxon>
    </lineage>
</organism>
<dbReference type="InterPro" id="IPR000182">
    <property type="entry name" value="GNAT_dom"/>
</dbReference>
<dbReference type="CDD" id="cd04301">
    <property type="entry name" value="NAT_SF"/>
    <property type="match status" value="1"/>
</dbReference>
<proteinExistence type="predicted"/>
<feature type="domain" description="N-acetyltransferase" evidence="3">
    <location>
        <begin position="1"/>
        <end position="116"/>
    </location>
</feature>
<dbReference type="SUPFAM" id="SSF55729">
    <property type="entry name" value="Acyl-CoA N-acyltransferases (Nat)"/>
    <property type="match status" value="1"/>
</dbReference>
<keyword evidence="5" id="KW-1185">Reference proteome</keyword>
<dbReference type="InterPro" id="IPR050832">
    <property type="entry name" value="Bact_Acetyltransf"/>
</dbReference>
<protein>
    <submittedName>
        <fullName evidence="4">GNAT family N-acetyltransferase</fullName>
    </submittedName>
</protein>
<evidence type="ECO:0000313" key="5">
    <source>
        <dbReference type="Proteomes" id="UP000297447"/>
    </source>
</evidence>
<gene>
    <name evidence="4" type="ORF">E3T55_15760</name>
</gene>
<dbReference type="AlphaFoldDB" id="A0A4R8ZVH6"/>
<dbReference type="EMBL" id="SOHE01000067">
    <property type="protein sequence ID" value="TFD47109.1"/>
    <property type="molecule type" value="Genomic_DNA"/>
</dbReference>
<evidence type="ECO:0000313" key="4">
    <source>
        <dbReference type="EMBL" id="TFD47109.1"/>
    </source>
</evidence>